<evidence type="ECO:0000313" key="1">
    <source>
        <dbReference type="EMBL" id="MCI93265.1"/>
    </source>
</evidence>
<sequence length="44" mass="4919">MNLRGAQLSKTILCSILADRRDAPLLPAWRTTSRDFSILISYPG</sequence>
<feature type="non-terminal residue" evidence="1">
    <location>
        <position position="44"/>
    </location>
</feature>
<protein>
    <submittedName>
        <fullName evidence="1">Uncharacterized protein</fullName>
    </submittedName>
</protein>
<dbReference type="AlphaFoldDB" id="A0A392W2X7"/>
<proteinExistence type="predicted"/>
<organism evidence="1 2">
    <name type="scientific">Trifolium medium</name>
    <dbReference type="NCBI Taxonomy" id="97028"/>
    <lineage>
        <taxon>Eukaryota</taxon>
        <taxon>Viridiplantae</taxon>
        <taxon>Streptophyta</taxon>
        <taxon>Embryophyta</taxon>
        <taxon>Tracheophyta</taxon>
        <taxon>Spermatophyta</taxon>
        <taxon>Magnoliopsida</taxon>
        <taxon>eudicotyledons</taxon>
        <taxon>Gunneridae</taxon>
        <taxon>Pentapetalae</taxon>
        <taxon>rosids</taxon>
        <taxon>fabids</taxon>
        <taxon>Fabales</taxon>
        <taxon>Fabaceae</taxon>
        <taxon>Papilionoideae</taxon>
        <taxon>50 kb inversion clade</taxon>
        <taxon>NPAAA clade</taxon>
        <taxon>Hologalegina</taxon>
        <taxon>IRL clade</taxon>
        <taxon>Trifolieae</taxon>
        <taxon>Trifolium</taxon>
    </lineage>
</organism>
<reference evidence="1 2" key="1">
    <citation type="journal article" date="2018" name="Front. Plant Sci.">
        <title>Red Clover (Trifolium pratense) and Zigzag Clover (T. medium) - A Picture of Genomic Similarities and Differences.</title>
        <authorList>
            <person name="Dluhosova J."/>
            <person name="Istvanek J."/>
            <person name="Nedelnik J."/>
            <person name="Repkova J."/>
        </authorList>
    </citation>
    <scope>NUCLEOTIDE SEQUENCE [LARGE SCALE GENOMIC DNA]</scope>
    <source>
        <strain evidence="2">cv. 10/8</strain>
        <tissue evidence="1">Leaf</tissue>
    </source>
</reference>
<accession>A0A392W2X7</accession>
<name>A0A392W2X7_9FABA</name>
<keyword evidence="2" id="KW-1185">Reference proteome</keyword>
<dbReference type="Proteomes" id="UP000265520">
    <property type="component" value="Unassembled WGS sequence"/>
</dbReference>
<evidence type="ECO:0000313" key="2">
    <source>
        <dbReference type="Proteomes" id="UP000265520"/>
    </source>
</evidence>
<comment type="caution">
    <text evidence="1">The sequence shown here is derived from an EMBL/GenBank/DDBJ whole genome shotgun (WGS) entry which is preliminary data.</text>
</comment>
<dbReference type="EMBL" id="LXQA011324523">
    <property type="protein sequence ID" value="MCI93265.1"/>
    <property type="molecule type" value="Genomic_DNA"/>
</dbReference>